<evidence type="ECO:0000313" key="4">
    <source>
        <dbReference type="EMBL" id="CAJ0598877.1"/>
    </source>
</evidence>
<gene>
    <name evidence="4" type="ORF">CYNAS_LOCUS10860</name>
</gene>
<proteinExistence type="predicted"/>
<evidence type="ECO:0000256" key="1">
    <source>
        <dbReference type="PROSITE-ProRule" id="PRU00191"/>
    </source>
</evidence>
<dbReference type="SUPFAM" id="SSF55550">
    <property type="entry name" value="SH2 domain"/>
    <property type="match status" value="1"/>
</dbReference>
<dbReference type="SMART" id="SM00252">
    <property type="entry name" value="SH2"/>
    <property type="match status" value="1"/>
</dbReference>
<dbReference type="InterPro" id="IPR051853">
    <property type="entry name" value="SH2-Ras-GEF_adapter"/>
</dbReference>
<dbReference type="PROSITE" id="PS50001">
    <property type="entry name" value="SH2"/>
    <property type="match status" value="1"/>
</dbReference>
<keyword evidence="5" id="KW-1185">Reference proteome</keyword>
<accession>A0AA36GV36</accession>
<dbReference type="AlphaFoldDB" id="A0AA36GV36"/>
<feature type="region of interest" description="Disordered" evidence="2">
    <location>
        <begin position="255"/>
        <end position="362"/>
    </location>
</feature>
<reference evidence="4" key="1">
    <citation type="submission" date="2023-07" db="EMBL/GenBank/DDBJ databases">
        <authorList>
            <consortium name="CYATHOMIX"/>
        </authorList>
    </citation>
    <scope>NUCLEOTIDE SEQUENCE</scope>
    <source>
        <strain evidence="4">N/A</strain>
    </source>
</reference>
<dbReference type="GO" id="GO:0005085">
    <property type="term" value="F:guanyl-nucleotide exchange factor activity"/>
    <property type="evidence" value="ECO:0007669"/>
    <property type="project" value="InterPro"/>
</dbReference>
<keyword evidence="1" id="KW-0727">SH2 domain</keyword>
<name>A0AA36GV36_CYLNA</name>
<dbReference type="GO" id="GO:0007264">
    <property type="term" value="P:small GTPase-mediated signal transduction"/>
    <property type="evidence" value="ECO:0007669"/>
    <property type="project" value="InterPro"/>
</dbReference>
<dbReference type="Gene3D" id="3.30.505.10">
    <property type="entry name" value="SH2 domain"/>
    <property type="match status" value="1"/>
</dbReference>
<feature type="domain" description="SH2" evidence="3">
    <location>
        <begin position="18"/>
        <end position="112"/>
    </location>
</feature>
<dbReference type="EMBL" id="CATQJL010000223">
    <property type="protein sequence ID" value="CAJ0598877.1"/>
    <property type="molecule type" value="Genomic_DNA"/>
</dbReference>
<evidence type="ECO:0000313" key="5">
    <source>
        <dbReference type="Proteomes" id="UP001176961"/>
    </source>
</evidence>
<organism evidence="4 5">
    <name type="scientific">Cylicocyclus nassatus</name>
    <name type="common">Nematode worm</name>
    <dbReference type="NCBI Taxonomy" id="53992"/>
    <lineage>
        <taxon>Eukaryota</taxon>
        <taxon>Metazoa</taxon>
        <taxon>Ecdysozoa</taxon>
        <taxon>Nematoda</taxon>
        <taxon>Chromadorea</taxon>
        <taxon>Rhabditida</taxon>
        <taxon>Rhabditina</taxon>
        <taxon>Rhabditomorpha</taxon>
        <taxon>Strongyloidea</taxon>
        <taxon>Strongylidae</taxon>
        <taxon>Cylicocyclus</taxon>
    </lineage>
</organism>
<evidence type="ECO:0000256" key="2">
    <source>
        <dbReference type="SAM" id="MobiDB-lite"/>
    </source>
</evidence>
<dbReference type="InterPro" id="IPR036964">
    <property type="entry name" value="RASGEF_cat_dom_sf"/>
</dbReference>
<dbReference type="Gene3D" id="1.10.840.10">
    <property type="entry name" value="Ras guanine-nucleotide exchange factors catalytic domain"/>
    <property type="match status" value="1"/>
</dbReference>
<evidence type="ECO:0000259" key="3">
    <source>
        <dbReference type="PROSITE" id="PS50001"/>
    </source>
</evidence>
<protein>
    <recommendedName>
        <fullName evidence="3">SH2 domain-containing protein</fullName>
    </recommendedName>
</protein>
<comment type="caution">
    <text evidence="4">The sequence shown here is derived from an EMBL/GenBank/DDBJ whole genome shotgun (WGS) entry which is preliminary data.</text>
</comment>
<feature type="compositionally biased region" description="Pro residues" evidence="2">
    <location>
        <begin position="265"/>
        <end position="277"/>
    </location>
</feature>
<dbReference type="PANTHER" id="PTHR14247">
    <property type="entry name" value="BREAST CANCER ANTI-ESTROGEN RESISTANCE PROTEIN 3 HOMOLOG-LIKE PROTEIN"/>
    <property type="match status" value="1"/>
</dbReference>
<dbReference type="Proteomes" id="UP001176961">
    <property type="component" value="Unassembled WGS sequence"/>
</dbReference>
<dbReference type="InterPro" id="IPR000980">
    <property type="entry name" value="SH2"/>
</dbReference>
<dbReference type="PANTHER" id="PTHR14247:SF8">
    <property type="entry name" value="RAS-GEF DOMAIN-CONTAINING PROTEIN"/>
    <property type="match status" value="1"/>
</dbReference>
<sequence>MPDYDGPTTSFNIESQPWYCGLVTRINSEKMLTDNGDFLVRDSISMPGEYVLTAMWNGRPLHFQINTVCENGKKHFHLEEESFASVAALINFYRSHRRPVTAASGCIISTPVDRTREAATCDGSELEASYMHVLAPHAGHVTPRSLSRRVLLNQTALRQQRPRSTIGHDHTSTAPDTILVPPVPAALRNRPLPLPIRSPRNTQEVEEDYSEMDYDAMDGILDASSTFDEKVRSSSTASLPGMCRQFQSCHNLSYRSQSPSMKIPSPIPTRPPLPPRPNLNVAAVEKTTAPCQLTETNNDDYDEPRTKQEDYQYDELLSSKFRNRDSDQNRLSASSDDSIESNARDSRDSGIYGSPSPPEKHHSFLSQVQMMRLKQFLLTKSADEIALATSHEHARLLLLLRPPEGDDKRADNGLRQVLLPSGAVLRQELLKRLCMLHYACLLSIISGARRDASLILRKWIFAGVSMARHGDAFACACIADTLSEPFLCELSWLWAALDPPTRDEYEVLQNLGKSLKGGENLERYNHATVIPFLQPVLEILTGKESRYLNRTNYAYEIDSLWKWLDTARDWSMRADELSKAATVKYYRTDGTMMTSTFLSQLVVGGSKPEDWQEVLDGVIRCFKDQP</sequence>
<feature type="region of interest" description="Disordered" evidence="2">
    <location>
        <begin position="159"/>
        <end position="179"/>
    </location>
</feature>
<dbReference type="InterPro" id="IPR036860">
    <property type="entry name" value="SH2_dom_sf"/>
</dbReference>
<dbReference type="PRINTS" id="PR00401">
    <property type="entry name" value="SH2DOMAIN"/>
</dbReference>
<dbReference type="Pfam" id="PF00017">
    <property type="entry name" value="SH2"/>
    <property type="match status" value="1"/>
</dbReference>
<dbReference type="FunFam" id="3.30.505.10:FF:000013">
    <property type="entry name" value="SH2 domain-containing protein 3C isoform X1"/>
    <property type="match status" value="1"/>
</dbReference>